<dbReference type="Gene3D" id="3.40.50.300">
    <property type="entry name" value="P-loop containing nucleotide triphosphate hydrolases"/>
    <property type="match status" value="1"/>
</dbReference>
<reference evidence="2 4" key="2">
    <citation type="submission" date="2023-11" db="EMBL/GenBank/DDBJ databases">
        <title>MicrobeMod: A computational toolkit for identifying prokaryotic methylation and restriction-modification with nanopore sequencing.</title>
        <authorList>
            <person name="Crits-Christoph A."/>
            <person name="Kang S.C."/>
            <person name="Lee H."/>
            <person name="Ostrov N."/>
        </authorList>
    </citation>
    <scope>NUCLEOTIDE SEQUENCE [LARGE SCALE GENOMIC DNA]</scope>
    <source>
        <strain evidence="2 4">ATCC 23090</strain>
    </source>
</reference>
<dbReference type="AlphaFoldDB" id="A0A1K1SSR3"/>
<dbReference type="Proteomes" id="UP001326715">
    <property type="component" value="Chromosome"/>
</dbReference>
<evidence type="ECO:0000313" key="1">
    <source>
        <dbReference type="EMBL" id="SFW87355.1"/>
    </source>
</evidence>
<dbReference type="PIRSF" id="PIRSF034285">
    <property type="entry name" value="UCP034285"/>
    <property type="match status" value="1"/>
</dbReference>
<evidence type="ECO:0000313" key="2">
    <source>
        <dbReference type="EMBL" id="WQG88965.1"/>
    </source>
</evidence>
<name>A0A1K1SSR3_9BACT</name>
<evidence type="ECO:0000313" key="4">
    <source>
        <dbReference type="Proteomes" id="UP001326715"/>
    </source>
</evidence>
<dbReference type="SUPFAM" id="SSF52540">
    <property type="entry name" value="P-loop containing nucleoside triphosphate hydrolases"/>
    <property type="match status" value="1"/>
</dbReference>
<evidence type="ECO:0000313" key="3">
    <source>
        <dbReference type="Proteomes" id="UP000183788"/>
    </source>
</evidence>
<keyword evidence="4" id="KW-1185">Reference proteome</keyword>
<accession>A0A1K1SSR3</accession>
<dbReference type="RefSeq" id="WP_245801873.1">
    <property type="nucleotide sequence ID" value="NZ_CP139972.1"/>
</dbReference>
<dbReference type="EMBL" id="FPIZ01000032">
    <property type="protein sequence ID" value="SFW87355.1"/>
    <property type="molecule type" value="Genomic_DNA"/>
</dbReference>
<dbReference type="InterPro" id="IPR027417">
    <property type="entry name" value="P-loop_NTPase"/>
</dbReference>
<sequence length="261" mass="28602">MPKNLAKTNNFSITFVSMNRVSKSEVIAKLQRDILCWEGFKPAKAIGAGLIGLGPVEAAFPNQIFPVGAVHEFICATQEDAAATGGFISGLLKTLMKNGSGCLWVSKSRKLFPPGLSLYGISPDRILFVDVNSEKDILWATEEALKCQGMAAVICELGEVSFNQSRRLQLVCERSKVTSFIIRSDPQKITQTACVARWLVTSIASQTKGDLPGVGFPRWRAELLKVRNGNPASCEVEWSKGKFKVFQQQDAVEASVKRKYA</sequence>
<proteinExistence type="predicted"/>
<gene>
    <name evidence="1" type="ORF">SAMN05661012_06058</name>
    <name evidence="2" type="ORF">SR876_28965</name>
</gene>
<dbReference type="Proteomes" id="UP000183788">
    <property type="component" value="Unassembled WGS sequence"/>
</dbReference>
<organism evidence="1 3">
    <name type="scientific">Chitinophaga sancti</name>
    <dbReference type="NCBI Taxonomy" id="1004"/>
    <lineage>
        <taxon>Bacteria</taxon>
        <taxon>Pseudomonadati</taxon>
        <taxon>Bacteroidota</taxon>
        <taxon>Chitinophagia</taxon>
        <taxon>Chitinophagales</taxon>
        <taxon>Chitinophagaceae</taxon>
        <taxon>Chitinophaga</taxon>
    </lineage>
</organism>
<protein>
    <submittedName>
        <fullName evidence="1 2">Protein ImuA</fullName>
    </submittedName>
</protein>
<reference evidence="1 3" key="1">
    <citation type="submission" date="2016-11" db="EMBL/GenBank/DDBJ databases">
        <authorList>
            <person name="Jaros S."/>
            <person name="Januszkiewicz K."/>
            <person name="Wedrychowicz H."/>
        </authorList>
    </citation>
    <scope>NUCLEOTIDE SEQUENCE [LARGE SCALE GENOMIC DNA]</scope>
    <source>
        <strain evidence="1 3">DSM 784</strain>
    </source>
</reference>
<dbReference type="EMBL" id="CP140154">
    <property type="protein sequence ID" value="WQG88965.1"/>
    <property type="molecule type" value="Genomic_DNA"/>
</dbReference>
<dbReference type="STRING" id="1004.SAMN05661012_06058"/>
<dbReference type="InterPro" id="IPR017026">
    <property type="entry name" value="ImuA"/>
</dbReference>